<keyword evidence="3" id="KW-1185">Reference proteome</keyword>
<dbReference type="Pfam" id="PF09948">
    <property type="entry name" value="PpoB2"/>
    <property type="match status" value="1"/>
</dbReference>
<gene>
    <name evidence="2" type="ORF">ADU59_10120</name>
</gene>
<keyword evidence="1" id="KW-1133">Transmembrane helix</keyword>
<accession>A0A1C7P364</accession>
<feature type="transmembrane region" description="Helical" evidence="1">
    <location>
        <begin position="221"/>
        <end position="243"/>
    </location>
</feature>
<feature type="transmembrane region" description="Helical" evidence="1">
    <location>
        <begin position="128"/>
        <end position="149"/>
    </location>
</feature>
<keyword evidence="1" id="KW-0812">Transmembrane</keyword>
<evidence type="ECO:0000313" key="2">
    <source>
        <dbReference type="EMBL" id="OBZ95712.1"/>
    </source>
</evidence>
<dbReference type="InterPro" id="IPR018688">
    <property type="entry name" value="PpoB2-like"/>
</dbReference>
<organism evidence="2 3">
    <name type="scientific">Pararhizobium polonicum</name>
    <dbReference type="NCBI Taxonomy" id="1612624"/>
    <lineage>
        <taxon>Bacteria</taxon>
        <taxon>Pseudomonadati</taxon>
        <taxon>Pseudomonadota</taxon>
        <taxon>Alphaproteobacteria</taxon>
        <taxon>Hyphomicrobiales</taxon>
        <taxon>Rhizobiaceae</taxon>
        <taxon>Rhizobium/Agrobacterium group</taxon>
        <taxon>Pararhizobium</taxon>
    </lineage>
</organism>
<dbReference type="AlphaFoldDB" id="A0A1C7P364"/>
<sequence>MANARPLLFLSANRLLWRRERRIAALPPAAIVVAGWAAIAWMLRDMAGAGDIAALGPGVQLVSGGLLRPGELPADFWASLCLSDAGAPWWQVLASTCSMAALMTVAMMLPCALPAWQSLLEKQDGAGAYRFMAGYTLVWFVFALAAAAAEAGLHMAFGGPPVLTGAGVAAGGLIVLAGLYQFTPAKLSAMRHMHCTTPPRSGTNALGTGAGYARHCLKANALLMSTMLALGMMNVVAMVLLALVMLVEKVSPGRVAAGIIGVGLVGAGGAFIFAALSP</sequence>
<evidence type="ECO:0000256" key="1">
    <source>
        <dbReference type="SAM" id="Phobius"/>
    </source>
</evidence>
<dbReference type="RefSeq" id="WP_068953961.1">
    <property type="nucleotide sequence ID" value="NZ_LGLV01000006.1"/>
</dbReference>
<name>A0A1C7P364_9HYPH</name>
<keyword evidence="1" id="KW-0472">Membrane</keyword>
<dbReference type="STRING" id="1612624.ADU59_10120"/>
<dbReference type="Proteomes" id="UP000093111">
    <property type="component" value="Unassembled WGS sequence"/>
</dbReference>
<feature type="transmembrane region" description="Helical" evidence="1">
    <location>
        <begin position="255"/>
        <end position="276"/>
    </location>
</feature>
<evidence type="ECO:0008006" key="4">
    <source>
        <dbReference type="Google" id="ProtNLM"/>
    </source>
</evidence>
<dbReference type="OrthoDB" id="164118at2"/>
<proteinExistence type="predicted"/>
<evidence type="ECO:0000313" key="3">
    <source>
        <dbReference type="Proteomes" id="UP000093111"/>
    </source>
</evidence>
<reference evidence="2 3" key="1">
    <citation type="journal article" date="2016" name="Syst. Appl. Microbiol.">
        <title>Pararhizobium polonicum sp. nov. isolated from tumors on stone fruit rootstocks.</title>
        <authorList>
            <person name="Pulawska J."/>
            <person name="Kuzmanovic N."/>
            <person name="Willems A."/>
            <person name="Pothier J.F."/>
        </authorList>
    </citation>
    <scope>NUCLEOTIDE SEQUENCE [LARGE SCALE GENOMIC DNA]</scope>
    <source>
        <strain evidence="2 3">F5.1</strain>
    </source>
</reference>
<feature type="transmembrane region" description="Helical" evidence="1">
    <location>
        <begin position="161"/>
        <end position="183"/>
    </location>
</feature>
<comment type="caution">
    <text evidence="2">The sequence shown here is derived from an EMBL/GenBank/DDBJ whole genome shotgun (WGS) entry which is preliminary data.</text>
</comment>
<feature type="transmembrane region" description="Helical" evidence="1">
    <location>
        <begin position="23"/>
        <end position="43"/>
    </location>
</feature>
<feature type="transmembrane region" description="Helical" evidence="1">
    <location>
        <begin position="92"/>
        <end position="116"/>
    </location>
</feature>
<dbReference type="EMBL" id="LGLV01000006">
    <property type="protein sequence ID" value="OBZ95712.1"/>
    <property type="molecule type" value="Genomic_DNA"/>
</dbReference>
<protein>
    <recommendedName>
        <fullName evidence="4">Metal-binding protein</fullName>
    </recommendedName>
</protein>